<proteinExistence type="predicted"/>
<keyword evidence="1" id="KW-0812">Transmembrane</keyword>
<protein>
    <submittedName>
        <fullName evidence="2">Uncharacterized protein</fullName>
    </submittedName>
</protein>
<sequence>MPPIKHLKIGCFVVFFLESSCYFLFYAIYYLSSD</sequence>
<feature type="transmembrane region" description="Helical" evidence="1">
    <location>
        <begin position="12"/>
        <end position="31"/>
    </location>
</feature>
<organism evidence="2">
    <name type="scientific">virus sp. ctQmo6</name>
    <dbReference type="NCBI Taxonomy" id="2827990"/>
    <lineage>
        <taxon>Viruses</taxon>
    </lineage>
</organism>
<reference evidence="2" key="1">
    <citation type="journal article" date="2021" name="Proc. Natl. Acad. Sci. U.S.A.">
        <title>A Catalog of Tens of Thousands of Viruses from Human Metagenomes Reveals Hidden Associations with Chronic Diseases.</title>
        <authorList>
            <person name="Tisza M.J."/>
            <person name="Buck C.B."/>
        </authorList>
    </citation>
    <scope>NUCLEOTIDE SEQUENCE</scope>
    <source>
        <strain evidence="2">CtQmo6</strain>
    </source>
</reference>
<dbReference type="EMBL" id="BK059102">
    <property type="protein sequence ID" value="DAE30133.1"/>
    <property type="molecule type" value="Genomic_DNA"/>
</dbReference>
<accession>A0A8S5RGD5</accession>
<keyword evidence="1" id="KW-0472">Membrane</keyword>
<keyword evidence="1" id="KW-1133">Transmembrane helix</keyword>
<name>A0A8S5RGD5_9VIRU</name>
<evidence type="ECO:0000313" key="2">
    <source>
        <dbReference type="EMBL" id="DAE30133.1"/>
    </source>
</evidence>
<evidence type="ECO:0000256" key="1">
    <source>
        <dbReference type="SAM" id="Phobius"/>
    </source>
</evidence>